<sequence length="249" mass="26507">MRALTVLGSCGAWPEAGRACAGFLLEYDGFRVVLDLGYAALPRLLEHCPTGEVDAVVVTHQHPDHCVDVSGLARVRYYEAPDAPPVPLHCAPGVLDVLRALEPHPDPADVFAVHDLASTTRIGPFEVLTVELPHYKTNLGVRLSAPGVSVAYTGDSGPSPELSRLAVGTDLFISDATLQGPSPQTQPRYVMTAAEAAEGARGASRLLLTHFWPGSDRSVSVAEAKRFFDGEVLAAEEGLTLTFSVGRTR</sequence>
<protein>
    <submittedName>
        <fullName evidence="2">MBL fold metallo-hydrolase</fullName>
    </submittedName>
</protein>
<accession>A0A4R0IHB0</accession>
<dbReference type="PANTHER" id="PTHR46018">
    <property type="entry name" value="ZINC PHOSPHODIESTERASE ELAC PROTEIN 1"/>
    <property type="match status" value="1"/>
</dbReference>
<dbReference type="Gene3D" id="3.60.15.10">
    <property type="entry name" value="Ribonuclease Z/Hydroxyacylglutathione hydrolase-like"/>
    <property type="match status" value="1"/>
</dbReference>
<dbReference type="Pfam" id="PF12706">
    <property type="entry name" value="Lactamase_B_2"/>
    <property type="match status" value="1"/>
</dbReference>
<evidence type="ECO:0000313" key="3">
    <source>
        <dbReference type="Proteomes" id="UP000292695"/>
    </source>
</evidence>
<keyword evidence="3" id="KW-1185">Reference proteome</keyword>
<dbReference type="SUPFAM" id="SSF56281">
    <property type="entry name" value="Metallo-hydrolase/oxidoreductase"/>
    <property type="match status" value="1"/>
</dbReference>
<dbReference type="RefSeq" id="WP_131292090.1">
    <property type="nucleotide sequence ID" value="NZ_SJKA01000008.1"/>
</dbReference>
<organism evidence="2 3">
    <name type="scientific">Kribbella sindirgiensis</name>
    <dbReference type="NCBI Taxonomy" id="1124744"/>
    <lineage>
        <taxon>Bacteria</taxon>
        <taxon>Bacillati</taxon>
        <taxon>Actinomycetota</taxon>
        <taxon>Actinomycetes</taxon>
        <taxon>Propionibacteriales</taxon>
        <taxon>Kribbellaceae</taxon>
        <taxon>Kribbella</taxon>
    </lineage>
</organism>
<dbReference type="AlphaFoldDB" id="A0A4R0IHB0"/>
<dbReference type="CDD" id="cd07716">
    <property type="entry name" value="RNaseZ_short-form-like_MBL-fold"/>
    <property type="match status" value="1"/>
</dbReference>
<proteinExistence type="predicted"/>
<dbReference type="PANTHER" id="PTHR46018:SF4">
    <property type="entry name" value="METALLO-HYDROLASE YHFI-RELATED"/>
    <property type="match status" value="1"/>
</dbReference>
<dbReference type="OrthoDB" id="9800940at2"/>
<dbReference type="SMART" id="SM00849">
    <property type="entry name" value="Lactamase_B"/>
    <property type="match status" value="1"/>
</dbReference>
<evidence type="ECO:0000313" key="2">
    <source>
        <dbReference type="EMBL" id="TCC30368.1"/>
    </source>
</evidence>
<dbReference type="GO" id="GO:0042781">
    <property type="term" value="F:3'-tRNA processing endoribonuclease activity"/>
    <property type="evidence" value="ECO:0007669"/>
    <property type="project" value="TreeGrafter"/>
</dbReference>
<dbReference type="EMBL" id="SJKA01000008">
    <property type="protein sequence ID" value="TCC30368.1"/>
    <property type="molecule type" value="Genomic_DNA"/>
</dbReference>
<name>A0A4R0IHB0_9ACTN</name>
<evidence type="ECO:0000259" key="1">
    <source>
        <dbReference type="SMART" id="SM00849"/>
    </source>
</evidence>
<keyword evidence="2" id="KW-0378">Hydrolase</keyword>
<dbReference type="InterPro" id="IPR036866">
    <property type="entry name" value="RibonucZ/Hydroxyglut_hydro"/>
</dbReference>
<gene>
    <name evidence="2" type="ORF">E0H50_23405</name>
</gene>
<dbReference type="InterPro" id="IPR001279">
    <property type="entry name" value="Metallo-B-lactamas"/>
</dbReference>
<reference evidence="2 3" key="1">
    <citation type="submission" date="2019-02" db="EMBL/GenBank/DDBJ databases">
        <title>Kribbella capetownensis sp. nov. and Kribbella speibonae sp. nov., isolated from soil.</title>
        <authorList>
            <person name="Curtis S.M."/>
            <person name="Norton I."/>
            <person name="Everest G.J."/>
            <person name="Meyers P.R."/>
        </authorList>
    </citation>
    <scope>NUCLEOTIDE SEQUENCE [LARGE SCALE GENOMIC DNA]</scope>
    <source>
        <strain evidence="2 3">DSM 27082</strain>
    </source>
</reference>
<dbReference type="Proteomes" id="UP000292695">
    <property type="component" value="Unassembled WGS sequence"/>
</dbReference>
<feature type="domain" description="Metallo-beta-lactamase" evidence="1">
    <location>
        <begin position="19"/>
        <end position="210"/>
    </location>
</feature>
<comment type="caution">
    <text evidence="2">The sequence shown here is derived from an EMBL/GenBank/DDBJ whole genome shotgun (WGS) entry which is preliminary data.</text>
</comment>